<evidence type="ECO:0000259" key="5">
    <source>
        <dbReference type="PROSITE" id="PS50089"/>
    </source>
</evidence>
<feature type="repeat" description="ANK" evidence="3">
    <location>
        <begin position="70"/>
        <end position="102"/>
    </location>
</feature>
<dbReference type="SMART" id="SM00248">
    <property type="entry name" value="ANK"/>
    <property type="match status" value="4"/>
</dbReference>
<dbReference type="GeneID" id="24137842"/>
<reference evidence="6 7" key="1">
    <citation type="journal article" date="2013" name="PLoS Genet.">
        <title>Distinctive expansion of potential virulence genes in the genome of the oomycete fish pathogen Saprolegnia parasitica.</title>
        <authorList>
            <person name="Jiang R.H."/>
            <person name="de Bruijn I."/>
            <person name="Haas B.J."/>
            <person name="Belmonte R."/>
            <person name="Lobach L."/>
            <person name="Christie J."/>
            <person name="van den Ackerveken G."/>
            <person name="Bottin A."/>
            <person name="Bulone V."/>
            <person name="Diaz-Moreno S.M."/>
            <person name="Dumas B."/>
            <person name="Fan L."/>
            <person name="Gaulin E."/>
            <person name="Govers F."/>
            <person name="Grenville-Briggs L.J."/>
            <person name="Horner N.R."/>
            <person name="Levin J.Z."/>
            <person name="Mammella M."/>
            <person name="Meijer H.J."/>
            <person name="Morris P."/>
            <person name="Nusbaum C."/>
            <person name="Oome S."/>
            <person name="Phillips A.J."/>
            <person name="van Rooyen D."/>
            <person name="Rzeszutek E."/>
            <person name="Saraiva M."/>
            <person name="Secombes C.J."/>
            <person name="Seidl M.F."/>
            <person name="Snel B."/>
            <person name="Stassen J.H."/>
            <person name="Sykes S."/>
            <person name="Tripathy S."/>
            <person name="van den Berg H."/>
            <person name="Vega-Arreguin J.C."/>
            <person name="Wawra S."/>
            <person name="Young S.K."/>
            <person name="Zeng Q."/>
            <person name="Dieguez-Uribeondo J."/>
            <person name="Russ C."/>
            <person name="Tyler B.M."/>
            <person name="van West P."/>
        </authorList>
    </citation>
    <scope>NUCLEOTIDE SEQUENCE [LARGE SCALE GENOMIC DNA]</scope>
    <source>
        <strain evidence="6 7">CBS 223.65</strain>
    </source>
</reference>
<evidence type="ECO:0000313" key="6">
    <source>
        <dbReference type="EMBL" id="KDO18428.1"/>
    </source>
</evidence>
<protein>
    <recommendedName>
        <fullName evidence="5">RING-type domain-containing protein</fullName>
    </recommendedName>
</protein>
<dbReference type="PROSITE" id="PS50297">
    <property type="entry name" value="ANK_REP_REGION"/>
    <property type="match status" value="2"/>
</dbReference>
<dbReference type="Gene3D" id="3.30.40.10">
    <property type="entry name" value="Zinc/RING finger domain, C3HC4 (zinc finger)"/>
    <property type="match status" value="1"/>
</dbReference>
<sequence length="345" mass="38361">MGNTIAQLAQDHKWTEVVERIEAHAVEDINVTAGGLDWTTLSLAAWDGQLDVVRLLLRYKHIRVDQPNLDGMTPLHEAAKHGHLEIARALIDAGANPHATNNEGNKPLAFASGSQMNEFLTMCMLPVGVCAERHEWHEVKRRVTRRLLSDVNASFGERGWCLLSYCAIHDQVELVDLLVRYKNICIDHANMDGMTALHEAAKHNHLQVLSILMRAGADPSLLNKNGETPADLTTMDGRALLQLPQPVAAVPAEVHRCPHCTYENPRRDGACAMCKMDMQTSEDAVAALMERIALMEEATLCAICEERPKDTVFTCGHETCMTCAQRMTSCPNCREPITARIRRFV</sequence>
<dbReference type="InterPro" id="IPR013083">
    <property type="entry name" value="Znf_RING/FYVE/PHD"/>
</dbReference>
<dbReference type="OMA" id="GACAMCK"/>
<evidence type="ECO:0000256" key="3">
    <source>
        <dbReference type="PROSITE-ProRule" id="PRU00023"/>
    </source>
</evidence>
<dbReference type="Gene3D" id="1.25.40.20">
    <property type="entry name" value="Ankyrin repeat-containing domain"/>
    <property type="match status" value="2"/>
</dbReference>
<dbReference type="InterPro" id="IPR001841">
    <property type="entry name" value="Znf_RING"/>
</dbReference>
<feature type="domain" description="RING-type" evidence="5">
    <location>
        <begin position="301"/>
        <end position="334"/>
    </location>
</feature>
<dbReference type="PANTHER" id="PTHR24198">
    <property type="entry name" value="ANKYRIN REPEAT AND PROTEIN KINASE DOMAIN-CONTAINING PROTEIN"/>
    <property type="match status" value="1"/>
</dbReference>
<keyword evidence="4" id="KW-0863">Zinc-finger</keyword>
<dbReference type="Proteomes" id="UP000030745">
    <property type="component" value="Unassembled WGS sequence"/>
</dbReference>
<organism evidence="6 7">
    <name type="scientific">Saprolegnia parasitica (strain CBS 223.65)</name>
    <dbReference type="NCBI Taxonomy" id="695850"/>
    <lineage>
        <taxon>Eukaryota</taxon>
        <taxon>Sar</taxon>
        <taxon>Stramenopiles</taxon>
        <taxon>Oomycota</taxon>
        <taxon>Saprolegniomycetes</taxon>
        <taxon>Saprolegniales</taxon>
        <taxon>Saprolegniaceae</taxon>
        <taxon>Saprolegnia</taxon>
    </lineage>
</organism>
<dbReference type="STRING" id="695850.A0A067BJR8"/>
<dbReference type="AlphaFoldDB" id="A0A067BJR8"/>
<dbReference type="PANTHER" id="PTHR24198:SF165">
    <property type="entry name" value="ANKYRIN REPEAT-CONTAINING PROTEIN-RELATED"/>
    <property type="match status" value="1"/>
</dbReference>
<name>A0A067BJR8_SAPPC</name>
<dbReference type="SUPFAM" id="SSF57850">
    <property type="entry name" value="RING/U-box"/>
    <property type="match status" value="1"/>
</dbReference>
<evidence type="ECO:0000256" key="4">
    <source>
        <dbReference type="PROSITE-ProRule" id="PRU00175"/>
    </source>
</evidence>
<keyword evidence="4" id="KW-0479">Metal-binding</keyword>
<dbReference type="InterPro" id="IPR036770">
    <property type="entry name" value="Ankyrin_rpt-contain_sf"/>
</dbReference>
<evidence type="ECO:0000313" key="7">
    <source>
        <dbReference type="Proteomes" id="UP000030745"/>
    </source>
</evidence>
<dbReference type="SUPFAM" id="SSF48403">
    <property type="entry name" value="Ankyrin repeat"/>
    <property type="match status" value="1"/>
</dbReference>
<dbReference type="PROSITE" id="PS50088">
    <property type="entry name" value="ANK_REPEAT"/>
    <property type="match status" value="2"/>
</dbReference>
<dbReference type="VEuPathDB" id="FungiDB:SPRG_16197"/>
<accession>A0A067BJR8</accession>
<proteinExistence type="predicted"/>
<dbReference type="PROSITE" id="PS50089">
    <property type="entry name" value="ZF_RING_2"/>
    <property type="match status" value="1"/>
</dbReference>
<gene>
    <name evidence="6" type="ORF">SPRG_16197</name>
</gene>
<feature type="repeat" description="ANK" evidence="3">
    <location>
        <begin position="192"/>
        <end position="224"/>
    </location>
</feature>
<keyword evidence="7" id="KW-1185">Reference proteome</keyword>
<dbReference type="Pfam" id="PF12796">
    <property type="entry name" value="Ank_2"/>
    <property type="match status" value="2"/>
</dbReference>
<evidence type="ECO:0000256" key="1">
    <source>
        <dbReference type="ARBA" id="ARBA00022737"/>
    </source>
</evidence>
<keyword evidence="2 3" id="KW-0040">ANK repeat</keyword>
<dbReference type="PRINTS" id="PR01415">
    <property type="entry name" value="ANKYRIN"/>
</dbReference>
<dbReference type="GO" id="GO:0008270">
    <property type="term" value="F:zinc ion binding"/>
    <property type="evidence" value="ECO:0007669"/>
    <property type="project" value="UniProtKB-KW"/>
</dbReference>
<dbReference type="RefSeq" id="XP_012210858.1">
    <property type="nucleotide sequence ID" value="XM_012355468.1"/>
</dbReference>
<dbReference type="Pfam" id="PF13920">
    <property type="entry name" value="zf-C3HC4_3"/>
    <property type="match status" value="1"/>
</dbReference>
<dbReference type="SMART" id="SM00184">
    <property type="entry name" value="RING"/>
    <property type="match status" value="1"/>
</dbReference>
<evidence type="ECO:0000256" key="2">
    <source>
        <dbReference type="ARBA" id="ARBA00023043"/>
    </source>
</evidence>
<keyword evidence="1" id="KW-0677">Repeat</keyword>
<dbReference type="KEGG" id="spar:SPRG_16197"/>
<dbReference type="EMBL" id="KK583437">
    <property type="protein sequence ID" value="KDO18428.1"/>
    <property type="molecule type" value="Genomic_DNA"/>
</dbReference>
<dbReference type="InterPro" id="IPR002110">
    <property type="entry name" value="Ankyrin_rpt"/>
</dbReference>
<dbReference type="OrthoDB" id="64997at2759"/>
<keyword evidence="4" id="KW-0862">Zinc</keyword>